<feature type="transmembrane region" description="Helical" evidence="1">
    <location>
        <begin position="151"/>
        <end position="168"/>
    </location>
</feature>
<feature type="transmembrane region" description="Helical" evidence="1">
    <location>
        <begin position="238"/>
        <end position="256"/>
    </location>
</feature>
<dbReference type="AlphaFoldDB" id="A0A1X9NGM6"/>
<evidence type="ECO:0000313" key="4">
    <source>
        <dbReference type="Proteomes" id="UP000193450"/>
    </source>
</evidence>
<accession>A0A1X9NGM6</accession>
<feature type="transmembrane region" description="Helical" evidence="1">
    <location>
        <begin position="44"/>
        <end position="66"/>
    </location>
</feature>
<keyword evidence="4" id="KW-1185">Reference proteome</keyword>
<dbReference type="EMBL" id="CP019343">
    <property type="protein sequence ID" value="ARN74097.1"/>
    <property type="molecule type" value="Genomic_DNA"/>
</dbReference>
<keyword evidence="1" id="KW-0812">Transmembrane</keyword>
<dbReference type="PANTHER" id="PTHR23028">
    <property type="entry name" value="ACETYLTRANSFERASE"/>
    <property type="match status" value="1"/>
</dbReference>
<dbReference type="RefSeq" id="WP_085758227.1">
    <property type="nucleotide sequence ID" value="NZ_CP019343.1"/>
</dbReference>
<dbReference type="Proteomes" id="UP000193450">
    <property type="component" value="Chromosome"/>
</dbReference>
<sequence>MNNKQYKFNENNFDLIRLFAAFQVALHHSATHLKIEHASWLGSIINFLLLFPGVPIFFFISGFLISRSYEGNPNPGQYAQNRGLRLFPGLIVCGVVTTLSIYLSGYMGSLDVAVSDIFVWLLSQVTVFQFYDPDFLSGYGIGQANGSLWTIYIELQFYILVPILYLVLSRVFKSQNAFNIAIIVLVAVFYVSTMVAVPLIADNTLLSGLFRMSFVSYFYMFLLGVVFQRYYPFIAKHLEGKFLIVLAIYVVFYYLLKQFVNVKLGNAINPALYIVLCCLVFSAAFSARDLSRKVLGHNDISYGIYIYHMPIVNFLIYNQFLGTDLSLLIAMITTLLVAILSWVVVERPSMKMKKKSLNPLGKN</sequence>
<protein>
    <recommendedName>
        <fullName evidence="2">Acyltransferase 3 domain-containing protein</fullName>
    </recommendedName>
</protein>
<feature type="transmembrane region" description="Helical" evidence="1">
    <location>
        <begin position="300"/>
        <end position="320"/>
    </location>
</feature>
<dbReference type="PANTHER" id="PTHR23028:SF53">
    <property type="entry name" value="ACYL_TRANSF_3 DOMAIN-CONTAINING PROTEIN"/>
    <property type="match status" value="1"/>
</dbReference>
<keyword evidence="1" id="KW-0472">Membrane</keyword>
<proteinExistence type="predicted"/>
<dbReference type="OrthoDB" id="9767863at2"/>
<dbReference type="InterPro" id="IPR050879">
    <property type="entry name" value="Acyltransferase_3"/>
</dbReference>
<evidence type="ECO:0000256" key="1">
    <source>
        <dbReference type="SAM" id="Phobius"/>
    </source>
</evidence>
<gene>
    <name evidence="3" type="ORF">BST96_08155</name>
</gene>
<dbReference type="InterPro" id="IPR002656">
    <property type="entry name" value="Acyl_transf_3_dom"/>
</dbReference>
<feature type="transmembrane region" description="Helical" evidence="1">
    <location>
        <begin position="112"/>
        <end position="131"/>
    </location>
</feature>
<feature type="transmembrane region" description="Helical" evidence="1">
    <location>
        <begin position="180"/>
        <end position="201"/>
    </location>
</feature>
<reference evidence="3 4" key="1">
    <citation type="submission" date="2016-11" db="EMBL/GenBank/DDBJ databases">
        <title>Trade-off between light-utilization and light-protection in marine flavobacteria.</title>
        <authorList>
            <person name="Kumagai Y."/>
        </authorList>
    </citation>
    <scope>NUCLEOTIDE SEQUENCE [LARGE SCALE GENOMIC DNA]</scope>
    <source>
        <strain evidence="3 4">NBRC 107125</strain>
    </source>
</reference>
<dbReference type="GO" id="GO:0000271">
    <property type="term" value="P:polysaccharide biosynthetic process"/>
    <property type="evidence" value="ECO:0007669"/>
    <property type="project" value="TreeGrafter"/>
</dbReference>
<dbReference type="STRING" id="716816.BST96_08155"/>
<evidence type="ECO:0000313" key="3">
    <source>
        <dbReference type="EMBL" id="ARN74097.1"/>
    </source>
</evidence>
<dbReference type="GO" id="GO:0016747">
    <property type="term" value="F:acyltransferase activity, transferring groups other than amino-acyl groups"/>
    <property type="evidence" value="ECO:0007669"/>
    <property type="project" value="InterPro"/>
</dbReference>
<dbReference type="KEGG" id="osg:BST96_08155"/>
<feature type="transmembrane region" description="Helical" evidence="1">
    <location>
        <begin position="213"/>
        <end position="231"/>
    </location>
</feature>
<feature type="domain" description="Acyltransferase 3" evidence="2">
    <location>
        <begin position="12"/>
        <end position="342"/>
    </location>
</feature>
<evidence type="ECO:0000259" key="2">
    <source>
        <dbReference type="Pfam" id="PF01757"/>
    </source>
</evidence>
<feature type="transmembrane region" description="Helical" evidence="1">
    <location>
        <begin position="326"/>
        <end position="345"/>
    </location>
</feature>
<keyword evidence="1" id="KW-1133">Transmembrane helix</keyword>
<dbReference type="GO" id="GO:0016020">
    <property type="term" value="C:membrane"/>
    <property type="evidence" value="ECO:0007669"/>
    <property type="project" value="TreeGrafter"/>
</dbReference>
<feature type="transmembrane region" description="Helical" evidence="1">
    <location>
        <begin position="268"/>
        <end position="288"/>
    </location>
</feature>
<organism evidence="3 4">
    <name type="scientific">Oceanicoccus sagamiensis</name>
    <dbReference type="NCBI Taxonomy" id="716816"/>
    <lineage>
        <taxon>Bacteria</taxon>
        <taxon>Pseudomonadati</taxon>
        <taxon>Pseudomonadota</taxon>
        <taxon>Gammaproteobacteria</taxon>
        <taxon>Cellvibrionales</taxon>
        <taxon>Spongiibacteraceae</taxon>
        <taxon>Oceanicoccus</taxon>
    </lineage>
</organism>
<dbReference type="Pfam" id="PF01757">
    <property type="entry name" value="Acyl_transf_3"/>
    <property type="match status" value="1"/>
</dbReference>
<feature type="transmembrane region" description="Helical" evidence="1">
    <location>
        <begin position="86"/>
        <end position="105"/>
    </location>
</feature>
<name>A0A1X9NGM6_9GAMM</name>